<reference evidence="6" key="3">
    <citation type="submission" date="2025-08" db="UniProtKB">
        <authorList>
            <consortium name="RefSeq"/>
        </authorList>
    </citation>
    <scope>IDENTIFICATION</scope>
    <source>
        <strain evidence="6">NI907</strain>
    </source>
</reference>
<reference evidence="6" key="2">
    <citation type="submission" date="2019-10" db="EMBL/GenBank/DDBJ databases">
        <authorList>
            <consortium name="NCBI Genome Project"/>
        </authorList>
    </citation>
    <scope>NUCLEOTIDE SEQUENCE</scope>
    <source>
        <strain evidence="6">NI907</strain>
    </source>
</reference>
<feature type="region of interest" description="Disordered" evidence="3">
    <location>
        <begin position="138"/>
        <end position="211"/>
    </location>
</feature>
<evidence type="ECO:0000259" key="4">
    <source>
        <dbReference type="PROSITE" id="PS50217"/>
    </source>
</evidence>
<dbReference type="SUPFAM" id="SSF57959">
    <property type="entry name" value="Leucine zipper domain"/>
    <property type="match status" value="1"/>
</dbReference>
<proteinExistence type="predicted"/>
<protein>
    <recommendedName>
        <fullName evidence="4">BZIP domain-containing protein</fullName>
    </recommendedName>
</protein>
<comment type="subcellular location">
    <subcellularLocation>
        <location evidence="1">Nucleus</location>
    </subcellularLocation>
</comment>
<dbReference type="RefSeq" id="XP_030979194.1">
    <property type="nucleotide sequence ID" value="XM_031128991.1"/>
</dbReference>
<evidence type="ECO:0000256" key="1">
    <source>
        <dbReference type="ARBA" id="ARBA00004123"/>
    </source>
</evidence>
<accession>A0A6P8AWE6</accession>
<evidence type="ECO:0000313" key="5">
    <source>
        <dbReference type="Proteomes" id="UP000515153"/>
    </source>
</evidence>
<dbReference type="PROSITE" id="PS50217">
    <property type="entry name" value="BZIP"/>
    <property type="match status" value="1"/>
</dbReference>
<dbReference type="PANTHER" id="PTHR40621:SF6">
    <property type="entry name" value="AP-1-LIKE TRANSCRIPTION FACTOR YAP1-RELATED"/>
    <property type="match status" value="1"/>
</dbReference>
<feature type="compositionally biased region" description="Gly residues" evidence="3">
    <location>
        <begin position="1"/>
        <end position="12"/>
    </location>
</feature>
<dbReference type="GO" id="GO:0090575">
    <property type="term" value="C:RNA polymerase II transcription regulator complex"/>
    <property type="evidence" value="ECO:0007669"/>
    <property type="project" value="TreeGrafter"/>
</dbReference>
<sequence length="234" mass="25297">MQSFEGSGGSDGGQDKSPLSSMQFLKALTDKRTKSDAPAPKRRGPKPDSKPALTRRQELNRQAQRTHRERKELYIKALEDEVLRLKETYSNVSQAKDNLSNENRQLKQLLAQHGISFGGTIGFASGLMDDGSIEYASSSATGSGYGGGPASSHTSAFTPPPLSAHTANSQRYSRTPTGHESLSPHSGGYHQQPNAQLYPRHAAQPSNNAGVDYEQAGIDFVLAYENPHEKSPSS</sequence>
<organism evidence="5 6">
    <name type="scientific">Pyricularia grisea</name>
    <name type="common">Crabgrass-specific blast fungus</name>
    <name type="synonym">Magnaporthe grisea</name>
    <dbReference type="NCBI Taxonomy" id="148305"/>
    <lineage>
        <taxon>Eukaryota</taxon>
        <taxon>Fungi</taxon>
        <taxon>Dikarya</taxon>
        <taxon>Ascomycota</taxon>
        <taxon>Pezizomycotina</taxon>
        <taxon>Sordariomycetes</taxon>
        <taxon>Sordariomycetidae</taxon>
        <taxon>Magnaporthales</taxon>
        <taxon>Pyriculariaceae</taxon>
        <taxon>Pyricularia</taxon>
    </lineage>
</organism>
<feature type="compositionally biased region" description="Polar residues" evidence="3">
    <location>
        <begin position="165"/>
        <end position="195"/>
    </location>
</feature>
<dbReference type="Proteomes" id="UP000515153">
    <property type="component" value="Chromosome V"/>
</dbReference>
<feature type="compositionally biased region" description="Basic and acidic residues" evidence="3">
    <location>
        <begin position="45"/>
        <end position="59"/>
    </location>
</feature>
<keyword evidence="5" id="KW-1185">Reference proteome</keyword>
<dbReference type="InterPro" id="IPR046347">
    <property type="entry name" value="bZIP_sf"/>
</dbReference>
<keyword evidence="2" id="KW-0539">Nucleus</keyword>
<dbReference type="AlphaFoldDB" id="A0A6P8AWE6"/>
<name>A0A6P8AWE6_PYRGI</name>
<dbReference type="Gene3D" id="1.20.5.170">
    <property type="match status" value="1"/>
</dbReference>
<dbReference type="PANTHER" id="PTHR40621">
    <property type="entry name" value="TRANSCRIPTION FACTOR KAPC-RELATED"/>
    <property type="match status" value="1"/>
</dbReference>
<dbReference type="GO" id="GO:0000976">
    <property type="term" value="F:transcription cis-regulatory region binding"/>
    <property type="evidence" value="ECO:0007669"/>
    <property type="project" value="InterPro"/>
</dbReference>
<evidence type="ECO:0000313" key="6">
    <source>
        <dbReference type="RefSeq" id="XP_030979194.1"/>
    </source>
</evidence>
<dbReference type="KEGG" id="pgri:PgNI_09001"/>
<evidence type="ECO:0000256" key="2">
    <source>
        <dbReference type="ARBA" id="ARBA00023242"/>
    </source>
</evidence>
<dbReference type="CDD" id="cd14688">
    <property type="entry name" value="bZIP_YAP"/>
    <property type="match status" value="1"/>
</dbReference>
<reference evidence="5 6" key="1">
    <citation type="journal article" date="2019" name="Mol. Biol. Evol.">
        <title>Blast fungal genomes show frequent chromosomal changes, gene gains and losses, and effector gene turnover.</title>
        <authorList>
            <person name="Gomez Luciano L.B."/>
            <person name="Jason Tsai I."/>
            <person name="Chuma I."/>
            <person name="Tosa Y."/>
            <person name="Chen Y.H."/>
            <person name="Li J.Y."/>
            <person name="Li M.Y."/>
            <person name="Jade Lu M.Y."/>
            <person name="Nakayashiki H."/>
            <person name="Li W.H."/>
        </authorList>
    </citation>
    <scope>NUCLEOTIDE SEQUENCE [LARGE SCALE GENOMIC DNA]</scope>
    <source>
        <strain evidence="5 6">NI907</strain>
    </source>
</reference>
<dbReference type="InterPro" id="IPR004827">
    <property type="entry name" value="bZIP"/>
</dbReference>
<dbReference type="GeneID" id="41963899"/>
<feature type="region of interest" description="Disordered" evidence="3">
    <location>
        <begin position="1"/>
        <end position="71"/>
    </location>
</feature>
<feature type="domain" description="BZIP" evidence="4">
    <location>
        <begin position="55"/>
        <end position="113"/>
    </location>
</feature>
<gene>
    <name evidence="6" type="ORF">PgNI_09001</name>
</gene>
<dbReference type="InterPro" id="IPR050936">
    <property type="entry name" value="AP-1-like"/>
</dbReference>
<dbReference type="SMART" id="SM00338">
    <property type="entry name" value="BRLZ"/>
    <property type="match status" value="1"/>
</dbReference>
<evidence type="ECO:0000256" key="3">
    <source>
        <dbReference type="SAM" id="MobiDB-lite"/>
    </source>
</evidence>
<dbReference type="GO" id="GO:0001228">
    <property type="term" value="F:DNA-binding transcription activator activity, RNA polymerase II-specific"/>
    <property type="evidence" value="ECO:0007669"/>
    <property type="project" value="TreeGrafter"/>
</dbReference>